<feature type="domain" description="ABC transporter" evidence="4">
    <location>
        <begin position="28"/>
        <end position="218"/>
    </location>
</feature>
<dbReference type="InterPro" id="IPR003593">
    <property type="entry name" value="AAA+_ATPase"/>
</dbReference>
<keyword evidence="1" id="KW-0677">Repeat</keyword>
<dbReference type="PROSITE" id="PS50893">
    <property type="entry name" value="ABC_TRANSPORTER_2"/>
    <property type="match status" value="1"/>
</dbReference>
<dbReference type="InterPro" id="IPR003439">
    <property type="entry name" value="ABC_transporter-like_ATP-bd"/>
</dbReference>
<evidence type="ECO:0000313" key="6">
    <source>
        <dbReference type="Proteomes" id="UP000050909"/>
    </source>
</evidence>
<gene>
    <name evidence="5" type="ORF">FC62_GL001085</name>
</gene>
<dbReference type="Proteomes" id="UP000050909">
    <property type="component" value="Unassembled WGS sequence"/>
</dbReference>
<dbReference type="CDD" id="cd03221">
    <property type="entry name" value="ABCF_EF-3"/>
    <property type="match status" value="1"/>
</dbReference>
<dbReference type="InterPro" id="IPR027417">
    <property type="entry name" value="P-loop_NTPase"/>
</dbReference>
<evidence type="ECO:0000313" key="5">
    <source>
        <dbReference type="EMBL" id="KRK37755.1"/>
    </source>
</evidence>
<organism evidence="5 6">
    <name type="scientific">Amylolactobacillus amylotrophicus DSM 20534</name>
    <dbReference type="NCBI Taxonomy" id="1423722"/>
    <lineage>
        <taxon>Bacteria</taxon>
        <taxon>Bacillati</taxon>
        <taxon>Bacillota</taxon>
        <taxon>Bacilli</taxon>
        <taxon>Lactobacillales</taxon>
        <taxon>Lactobacillaceae</taxon>
        <taxon>Amylolactobacillus</taxon>
    </lineage>
</organism>
<evidence type="ECO:0000256" key="1">
    <source>
        <dbReference type="ARBA" id="ARBA00022737"/>
    </source>
</evidence>
<keyword evidence="6" id="KW-1185">Reference proteome</keyword>
<proteinExistence type="predicted"/>
<sequence length="219" mass="24790">MERLDPPKINKAATFSFPYTETVSRILLQTQDLVIGYDKALVEEAFNFSVGNGEKVAITGFNGIGKSTLLKTLLGELKPIYGGYDINRTTRIAYFKQDLKWDNGNMTPFQFMQQNFEDEKQKELRTVLARTGLTSQQAMSPLKTLSGGEQMKVKLAKLMLEPSNLLFLDEPTNHLDVATKDALRRAIIDYEGGVIVVSHEKDFFEGDWVDKIIDIEEMK</sequence>
<keyword evidence="2" id="KW-0547">Nucleotide-binding</keyword>
<dbReference type="SUPFAM" id="SSF52540">
    <property type="entry name" value="P-loop containing nucleoside triphosphate hydrolases"/>
    <property type="match status" value="1"/>
</dbReference>
<comment type="caution">
    <text evidence="5">The sequence shown here is derived from an EMBL/GenBank/DDBJ whole genome shotgun (WGS) entry which is preliminary data.</text>
</comment>
<accession>A0A0R1GU14</accession>
<dbReference type="InterPro" id="IPR050611">
    <property type="entry name" value="ABCF"/>
</dbReference>
<name>A0A0R1GU14_9LACO</name>
<dbReference type="GO" id="GO:0005524">
    <property type="term" value="F:ATP binding"/>
    <property type="evidence" value="ECO:0007669"/>
    <property type="project" value="UniProtKB-KW"/>
</dbReference>
<dbReference type="EMBL" id="AZCV01000003">
    <property type="protein sequence ID" value="KRK37755.1"/>
    <property type="molecule type" value="Genomic_DNA"/>
</dbReference>
<dbReference type="InterPro" id="IPR017871">
    <property type="entry name" value="ABC_transporter-like_CS"/>
</dbReference>
<dbReference type="Pfam" id="PF00005">
    <property type="entry name" value="ABC_tran"/>
    <property type="match status" value="1"/>
</dbReference>
<reference evidence="5 6" key="1">
    <citation type="journal article" date="2015" name="Genome Announc.">
        <title>Expanding the biotechnology potential of lactobacilli through comparative genomics of 213 strains and associated genera.</title>
        <authorList>
            <person name="Sun Z."/>
            <person name="Harris H.M."/>
            <person name="McCann A."/>
            <person name="Guo C."/>
            <person name="Argimon S."/>
            <person name="Zhang W."/>
            <person name="Yang X."/>
            <person name="Jeffery I.B."/>
            <person name="Cooney J.C."/>
            <person name="Kagawa T.F."/>
            <person name="Liu W."/>
            <person name="Song Y."/>
            <person name="Salvetti E."/>
            <person name="Wrobel A."/>
            <person name="Rasinkangas P."/>
            <person name="Parkhill J."/>
            <person name="Rea M.C."/>
            <person name="O'Sullivan O."/>
            <person name="Ritari J."/>
            <person name="Douillard F.P."/>
            <person name="Paul Ross R."/>
            <person name="Yang R."/>
            <person name="Briner A.E."/>
            <person name="Felis G.E."/>
            <person name="de Vos W.M."/>
            <person name="Barrangou R."/>
            <person name="Klaenhammer T.R."/>
            <person name="Caufield P.W."/>
            <person name="Cui Y."/>
            <person name="Zhang H."/>
            <person name="O'Toole P.W."/>
        </authorList>
    </citation>
    <scope>NUCLEOTIDE SEQUENCE [LARGE SCALE GENOMIC DNA]</scope>
    <source>
        <strain evidence="5 6">DSM 20534</strain>
    </source>
</reference>
<dbReference type="PANTHER" id="PTHR19211:SF65">
    <property type="entry name" value="ABC TRANSPORTER DOMAIN-CONTAINING PROTEIN"/>
    <property type="match status" value="1"/>
</dbReference>
<dbReference type="PATRIC" id="fig|1423722.3.peg.1108"/>
<evidence type="ECO:0000256" key="3">
    <source>
        <dbReference type="ARBA" id="ARBA00022840"/>
    </source>
</evidence>
<protein>
    <submittedName>
        <fullName evidence="5">ABC transporter ATPase</fullName>
    </submittedName>
</protein>
<dbReference type="Gene3D" id="3.40.50.300">
    <property type="entry name" value="P-loop containing nucleotide triphosphate hydrolases"/>
    <property type="match status" value="1"/>
</dbReference>
<evidence type="ECO:0000259" key="4">
    <source>
        <dbReference type="PROSITE" id="PS50893"/>
    </source>
</evidence>
<dbReference type="PANTHER" id="PTHR19211">
    <property type="entry name" value="ATP-BINDING TRANSPORT PROTEIN-RELATED"/>
    <property type="match status" value="1"/>
</dbReference>
<evidence type="ECO:0000256" key="2">
    <source>
        <dbReference type="ARBA" id="ARBA00022741"/>
    </source>
</evidence>
<keyword evidence="3" id="KW-0067">ATP-binding</keyword>
<dbReference type="SMART" id="SM00382">
    <property type="entry name" value="AAA"/>
    <property type="match status" value="1"/>
</dbReference>
<dbReference type="AlphaFoldDB" id="A0A0R1GU14"/>
<dbReference type="PROSITE" id="PS00211">
    <property type="entry name" value="ABC_TRANSPORTER_1"/>
    <property type="match status" value="1"/>
</dbReference>
<dbReference type="GO" id="GO:0016887">
    <property type="term" value="F:ATP hydrolysis activity"/>
    <property type="evidence" value="ECO:0007669"/>
    <property type="project" value="InterPro"/>
</dbReference>